<evidence type="ECO:0000313" key="8">
    <source>
        <dbReference type="EMBL" id="BAA92246.1"/>
    </source>
</evidence>
<feature type="disulfide bond" evidence="10 11">
    <location>
        <begin position="40"/>
        <end position="59"/>
    </location>
</feature>
<dbReference type="GO" id="GO:0007165">
    <property type="term" value="P:signal transduction"/>
    <property type="evidence" value="ECO:0007669"/>
    <property type="project" value="InterPro"/>
</dbReference>
<comment type="similarity">
    <text evidence="2">Belongs to the DEFL family.</text>
</comment>
<evidence type="ECO:0000256" key="1">
    <source>
        <dbReference type="ARBA" id="ARBA00004613"/>
    </source>
</evidence>
<dbReference type="Gene3D" id="3.30.30.70">
    <property type="entry name" value="Scorpion toxin-like"/>
    <property type="match status" value="1"/>
</dbReference>
<accession>Q9SE17</accession>
<evidence type="ECO:0007829" key="10">
    <source>
        <dbReference type="PDB" id="1UGL"/>
    </source>
</evidence>
<feature type="disulfide bond" evidence="10 11">
    <location>
        <begin position="48"/>
        <end position="69"/>
    </location>
</feature>
<dbReference type="EMBL" id="AB035504">
    <property type="protein sequence ID" value="BAA92246.1"/>
    <property type="molecule type" value="mRNA"/>
</dbReference>
<feature type="disulfide bond" evidence="10 11">
    <location>
        <begin position="57"/>
        <end position="71"/>
    </location>
</feature>
<keyword evidence="4 6" id="KW-0732">Signal</keyword>
<name>Q9SE17_BRACM</name>
<dbReference type="Pfam" id="PF06876">
    <property type="entry name" value="SCRL"/>
    <property type="match status" value="1"/>
</dbReference>
<keyword evidence="3" id="KW-0964">Secreted</keyword>
<reference evidence="7" key="1">
    <citation type="journal article" date="1999" name="Science">
        <title>The male determinant of self-incompatibility in Brassica.</title>
        <authorList>
            <person name="Schopfer C.R."/>
            <person name="Nasrallah M.E."/>
            <person name="Nasrallah J.B."/>
        </authorList>
    </citation>
    <scope>NUCLEOTIDE SEQUENCE</scope>
</reference>
<dbReference type="EMBL" id="AB257127">
    <property type="protein sequence ID" value="BAF91376.1"/>
    <property type="molecule type" value="Genomic_DNA"/>
</dbReference>
<proteinExistence type="evidence at protein level"/>
<dbReference type="EMBL" id="AF195627">
    <property type="protein sequence ID" value="AAF17505.1"/>
    <property type="molecule type" value="mRNA"/>
</dbReference>
<dbReference type="GO" id="GO:0005576">
    <property type="term" value="C:extracellular region"/>
    <property type="evidence" value="ECO:0007669"/>
    <property type="project" value="UniProtKB-SubCell"/>
</dbReference>
<feature type="chain" id="PRO_5007717701" evidence="6">
    <location>
        <begin position="25"/>
        <end position="74"/>
    </location>
</feature>
<reference evidence="11" key="5">
    <citation type="journal article" date="2020" name="Nat. Commun.">
        <title>Mechanism of self/nonself-discrimination in Brassica self-incompatibility.</title>
        <authorList>
            <person name="Murase K."/>
            <person name="Moriwaki Y."/>
            <person name="Mori T."/>
            <person name="Liu X."/>
            <person name="Masaka C."/>
            <person name="Takada Y."/>
            <person name="Maesaki R."/>
            <person name="Mishima M."/>
            <person name="Fujii S."/>
            <person name="Hirano Y."/>
            <person name="Kawabe Z."/>
            <person name="Nagata K."/>
            <person name="Terada T."/>
            <person name="Suzuki G."/>
            <person name="Watanabe M."/>
            <person name="Shimizu K."/>
            <person name="Hakoshima T."/>
            <person name="Takayama S."/>
        </authorList>
    </citation>
    <scope>X-RAY CRYSTALLOGRAPHY (2.60 ANGSTROMS) OF 29-74</scope>
    <scope>DISULFIDE BONDS</scope>
</reference>
<reference evidence="10" key="3">
    <citation type="journal article" date="2003" name="J. Biol. Chem.">
        <title>Structure of the male determinant factor for Brassica self-incompatibility.</title>
        <authorList>
            <person name="Mishima M."/>
            <person name="Takayama S."/>
            <person name="Sasaki K."/>
            <person name="Jee J.G."/>
            <person name="Kojima C."/>
            <person name="Isogai A."/>
            <person name="Shirakawa M."/>
        </authorList>
    </citation>
    <scope>STRUCTURE BY NMR OF 25-74</scope>
    <scope>DISULFIDE BONDS</scope>
</reference>
<dbReference type="InterPro" id="IPR036574">
    <property type="entry name" value="Scorpion_toxin-like_sf"/>
</dbReference>
<dbReference type="SMR" id="Q9SE17"/>
<dbReference type="PDB" id="1UGL">
    <property type="method" value="NMR"/>
    <property type="chains" value="A=25-74"/>
</dbReference>
<dbReference type="PDBsum" id="1UGL"/>
<dbReference type="SUPFAM" id="SSF57095">
    <property type="entry name" value="Scorpion toxin-like"/>
    <property type="match status" value="1"/>
</dbReference>
<organism evidence="7">
    <name type="scientific">Brassica campestris</name>
    <name type="common">Field mustard</name>
    <dbReference type="NCBI Taxonomy" id="3711"/>
    <lineage>
        <taxon>Eukaryota</taxon>
        <taxon>Viridiplantae</taxon>
        <taxon>Streptophyta</taxon>
        <taxon>Embryophyta</taxon>
        <taxon>Tracheophyta</taxon>
        <taxon>Spermatophyta</taxon>
        <taxon>Magnoliopsida</taxon>
        <taxon>eudicotyledons</taxon>
        <taxon>Gunneridae</taxon>
        <taxon>Pentapetalae</taxon>
        <taxon>rosids</taxon>
        <taxon>malvids</taxon>
        <taxon>Brassicales</taxon>
        <taxon>Brassicaceae</taxon>
        <taxon>Brassiceae</taxon>
        <taxon>Brassica</taxon>
    </lineage>
</organism>
<evidence type="ECO:0000256" key="5">
    <source>
        <dbReference type="ARBA" id="ARBA00023157"/>
    </source>
</evidence>
<feature type="signal peptide" evidence="6">
    <location>
        <begin position="1"/>
        <end position="24"/>
    </location>
</feature>
<reference evidence="8" key="2">
    <citation type="journal article" date="2000" name="Proc. Natl. Acad. Sci. U.S.A.">
        <title>The pollen determinant of self-incompatibility in Brassica campestris.</title>
        <authorList>
            <person name="Takayama S."/>
            <person name="Shiba H."/>
            <person name="Iwano M."/>
            <person name="Shimosato H."/>
            <person name="Che F.-S."/>
            <person name="Kai N."/>
            <person name="Watanabe M."/>
            <person name="Suzuki G."/>
            <person name="Hinata K."/>
            <person name="Isogai A."/>
        </authorList>
    </citation>
    <scope>NUCLEOTIDE SEQUENCE</scope>
    <source>
        <strain evidence="8">S8-homozygote</strain>
        <tissue evidence="8">Anther</tissue>
    </source>
</reference>
<evidence type="ECO:0000256" key="2">
    <source>
        <dbReference type="ARBA" id="ARBA00006722"/>
    </source>
</evidence>
<keyword evidence="5" id="KW-1015">Disulfide bond</keyword>
<evidence type="ECO:0000256" key="3">
    <source>
        <dbReference type="ARBA" id="ARBA00022525"/>
    </source>
</evidence>
<dbReference type="AlphaFoldDB" id="Q9SE17"/>
<evidence type="ECO:0000313" key="9">
    <source>
        <dbReference type="EMBL" id="BAF91376.1"/>
    </source>
</evidence>
<evidence type="ECO:0000256" key="4">
    <source>
        <dbReference type="ARBA" id="ARBA00022729"/>
    </source>
</evidence>
<dbReference type="PDB" id="6KYW">
    <property type="method" value="X-ray"/>
    <property type="resolution" value="2.60 A"/>
    <property type="chains" value="C/D=29-74"/>
</dbReference>
<evidence type="ECO:0007829" key="11">
    <source>
        <dbReference type="PDB" id="6KYW"/>
    </source>
</evidence>
<keyword evidence="10 11" id="KW-0002">3D-structure</keyword>
<feature type="disulfide bond" evidence="10 11">
    <location>
        <begin position="30"/>
        <end position="74"/>
    </location>
</feature>
<dbReference type="InterPro" id="IPR010682">
    <property type="entry name" value="SCRL"/>
</dbReference>
<gene>
    <name evidence="7" type="primary">SCR</name>
    <name evidence="9" type="synonym">BrSP11-8</name>
    <name evidence="8" type="synonym">SP11-8</name>
</gene>
<reference evidence="9" key="4">
    <citation type="journal article" date="2007" name="Genetics">
        <title>Effects of recombination on hitchhiking diversity in the Brassica self-incompatibility locus complex.</title>
        <authorList>
            <person name="Takuno S."/>
            <person name="Fujimoto R."/>
            <person name="Sugimura T."/>
            <person name="Sato K."/>
            <person name="Okamoto S."/>
            <person name="Zhang S.L."/>
            <person name="Nishio T."/>
        </authorList>
    </citation>
    <scope>NUCLEOTIDE SEQUENCE</scope>
</reference>
<evidence type="ECO:0000313" key="7">
    <source>
        <dbReference type="EMBL" id="AAF17505.1"/>
    </source>
</evidence>
<comment type="subcellular location">
    <subcellularLocation>
        <location evidence="1">Secreted</location>
    </subcellularLocation>
</comment>
<protein>
    <submittedName>
        <fullName evidence="9">S locus protein 11</fullName>
    </submittedName>
    <submittedName>
        <fullName evidence="7">S-locus cysteine-rich protein</fullName>
    </submittedName>
    <submittedName>
        <fullName evidence="8">S-locus pollen protein</fullName>
    </submittedName>
</protein>
<evidence type="ECO:0000256" key="6">
    <source>
        <dbReference type="SAM" id="SignalP"/>
    </source>
</evidence>
<sequence length="74" mass="8390">MKSAVYALLCFIFIVSGHIQELEANLMKRCTRGFRKLGKCTTLEEEKCKTLYPRGQCTCSDSKMNTHSCDCKSC</sequence>